<dbReference type="PROSITE" id="PS00383">
    <property type="entry name" value="TYR_PHOSPHATASE_1"/>
    <property type="match status" value="1"/>
</dbReference>
<evidence type="ECO:0000259" key="7">
    <source>
        <dbReference type="PROSITE" id="PS50056"/>
    </source>
</evidence>
<evidence type="ECO:0000256" key="4">
    <source>
        <dbReference type="ARBA" id="ARBA00022912"/>
    </source>
</evidence>
<keyword evidence="4" id="KW-0904">Protein phosphatase</keyword>
<proteinExistence type="inferred from homology"/>
<dbReference type="CDD" id="cd14514">
    <property type="entry name" value="DUSP14-like"/>
    <property type="match status" value="1"/>
</dbReference>
<dbReference type="WBParaSite" id="Gr19_v10_g8563.t1">
    <property type="protein sequence ID" value="Gr19_v10_g8563.t1"/>
    <property type="gene ID" value="Gr19_v10_g8563"/>
</dbReference>
<dbReference type="PANTHER" id="PTHR45961">
    <property type="entry name" value="IP21249P"/>
    <property type="match status" value="1"/>
</dbReference>
<dbReference type="InterPro" id="IPR052103">
    <property type="entry name" value="Dual_spec_Phospatases"/>
</dbReference>
<feature type="region of interest" description="Disordered" evidence="5">
    <location>
        <begin position="202"/>
        <end position="294"/>
    </location>
</feature>
<protein>
    <recommendedName>
        <fullName evidence="2">protein-serine/threonine phosphatase</fullName>
        <ecNumber evidence="2">3.1.3.16</ecNumber>
    </recommendedName>
</protein>
<feature type="compositionally biased region" description="Low complexity" evidence="5">
    <location>
        <begin position="231"/>
        <end position="241"/>
    </location>
</feature>
<feature type="compositionally biased region" description="Polar residues" evidence="5">
    <location>
        <begin position="328"/>
        <end position="337"/>
    </location>
</feature>
<dbReference type="PRINTS" id="PR01910">
    <property type="entry name" value="ADSPHPHTASEB"/>
</dbReference>
<dbReference type="GO" id="GO:0004722">
    <property type="term" value="F:protein serine/threonine phosphatase activity"/>
    <property type="evidence" value="ECO:0007669"/>
    <property type="project" value="UniProtKB-EC"/>
</dbReference>
<dbReference type="GO" id="GO:0005737">
    <property type="term" value="C:cytoplasm"/>
    <property type="evidence" value="ECO:0007669"/>
    <property type="project" value="TreeGrafter"/>
</dbReference>
<dbReference type="Gene3D" id="3.90.190.10">
    <property type="entry name" value="Protein tyrosine phosphatase superfamily"/>
    <property type="match status" value="1"/>
</dbReference>
<name>A0A914IB37_GLORO</name>
<evidence type="ECO:0000256" key="1">
    <source>
        <dbReference type="ARBA" id="ARBA00008601"/>
    </source>
</evidence>
<evidence type="ECO:0000313" key="9">
    <source>
        <dbReference type="WBParaSite" id="Gr19_v10_g8563.t1"/>
    </source>
</evidence>
<evidence type="ECO:0000259" key="6">
    <source>
        <dbReference type="PROSITE" id="PS50054"/>
    </source>
</evidence>
<evidence type="ECO:0000313" key="8">
    <source>
        <dbReference type="Proteomes" id="UP000887572"/>
    </source>
</evidence>
<evidence type="ECO:0000256" key="2">
    <source>
        <dbReference type="ARBA" id="ARBA00013081"/>
    </source>
</evidence>
<accession>A0A914IB37</accession>
<dbReference type="EC" id="3.1.3.16" evidence="2"/>
<dbReference type="PROSITE" id="PS50056">
    <property type="entry name" value="TYR_PHOSPHATASE_2"/>
    <property type="match status" value="1"/>
</dbReference>
<dbReference type="InterPro" id="IPR016130">
    <property type="entry name" value="Tyr_Pase_AS"/>
</dbReference>
<dbReference type="InterPro" id="IPR020420">
    <property type="entry name" value="Atypical_DUSP_subfamB"/>
</dbReference>
<dbReference type="InterPro" id="IPR000387">
    <property type="entry name" value="Tyr_Pase_dom"/>
</dbReference>
<dbReference type="Pfam" id="PF00782">
    <property type="entry name" value="DSPc"/>
    <property type="match status" value="1"/>
</dbReference>
<feature type="region of interest" description="Disordered" evidence="5">
    <location>
        <begin position="323"/>
        <end position="346"/>
    </location>
</feature>
<sequence>MDAIVPSFWLCLEDGWMRPHNKRNSIHSLRDLLLSSASDSVPKSVPGAGVLRPEKLKQKGITCVINATVEEPTAHLPGIDSLRIRIEDSPFARLDHYFEQTADKIKSVKERGGNTLVHCVAGVSRSASLCIAYLMKHERMSLRQAYHYVKSARPIIRPNLGFWQQLVDYERKLRGHNTVTMVPAEGSALPFPDIYSNDLRRHILSNPGPPQHDPHIVAMQKRQRERDQQRETNTATARAATLIPVQLVGGGGGTNGSSRQLAQQEHPRNGTESSLRHRHSASALPSRPGFQPLSSHFQAHKTQQPNGSAVSLPWRMSSLFLSPAPNRRSATSASGSAKLNGGIGGGGTRAESAFGMFGVPPFRQSSLFPAF</sequence>
<dbReference type="SUPFAM" id="SSF52799">
    <property type="entry name" value="(Phosphotyrosine protein) phosphatases II"/>
    <property type="match status" value="1"/>
</dbReference>
<evidence type="ECO:0000256" key="5">
    <source>
        <dbReference type="SAM" id="MobiDB-lite"/>
    </source>
</evidence>
<dbReference type="SMART" id="SM00195">
    <property type="entry name" value="DSPc"/>
    <property type="match status" value="1"/>
</dbReference>
<dbReference type="InterPro" id="IPR000340">
    <property type="entry name" value="Dual-sp_phosphatase_cat-dom"/>
</dbReference>
<reference evidence="9" key="1">
    <citation type="submission" date="2022-11" db="UniProtKB">
        <authorList>
            <consortium name="WormBaseParasite"/>
        </authorList>
    </citation>
    <scope>IDENTIFICATION</scope>
</reference>
<organism evidence="8 9">
    <name type="scientific">Globodera rostochiensis</name>
    <name type="common">Golden nematode worm</name>
    <name type="synonym">Heterodera rostochiensis</name>
    <dbReference type="NCBI Taxonomy" id="31243"/>
    <lineage>
        <taxon>Eukaryota</taxon>
        <taxon>Metazoa</taxon>
        <taxon>Ecdysozoa</taxon>
        <taxon>Nematoda</taxon>
        <taxon>Chromadorea</taxon>
        <taxon>Rhabditida</taxon>
        <taxon>Tylenchina</taxon>
        <taxon>Tylenchomorpha</taxon>
        <taxon>Tylenchoidea</taxon>
        <taxon>Heteroderidae</taxon>
        <taxon>Heteroderinae</taxon>
        <taxon>Globodera</taxon>
    </lineage>
</organism>
<dbReference type="InterPro" id="IPR020422">
    <property type="entry name" value="TYR_PHOSPHATASE_DUAL_dom"/>
</dbReference>
<dbReference type="InterPro" id="IPR029021">
    <property type="entry name" value="Prot-tyrosine_phosphatase-like"/>
</dbReference>
<evidence type="ECO:0000256" key="3">
    <source>
        <dbReference type="ARBA" id="ARBA00022801"/>
    </source>
</evidence>
<dbReference type="GO" id="GO:0017017">
    <property type="term" value="F:MAP kinase tyrosine/serine/threonine phosphatase activity"/>
    <property type="evidence" value="ECO:0007669"/>
    <property type="project" value="InterPro"/>
</dbReference>
<dbReference type="Proteomes" id="UP000887572">
    <property type="component" value="Unplaced"/>
</dbReference>
<keyword evidence="8" id="KW-1185">Reference proteome</keyword>
<comment type="similarity">
    <text evidence="1">Belongs to the protein-tyrosine phosphatase family. Non-receptor class dual specificity subfamily.</text>
</comment>
<dbReference type="PANTHER" id="PTHR45961:SF6">
    <property type="entry name" value="IP21249P"/>
    <property type="match status" value="1"/>
</dbReference>
<dbReference type="AlphaFoldDB" id="A0A914IB37"/>
<feature type="domain" description="Tyrosine specific protein phosphatases" evidence="7">
    <location>
        <begin position="96"/>
        <end position="154"/>
    </location>
</feature>
<feature type="domain" description="Tyrosine-protein phosphatase" evidence="6">
    <location>
        <begin position="24"/>
        <end position="175"/>
    </location>
</feature>
<dbReference type="PRINTS" id="PR01908">
    <property type="entry name" value="ADSPHPHTASE"/>
</dbReference>
<dbReference type="PROSITE" id="PS50054">
    <property type="entry name" value="TYR_PHOSPHATASE_DUAL"/>
    <property type="match status" value="1"/>
</dbReference>
<keyword evidence="3" id="KW-0378">Hydrolase</keyword>